<dbReference type="Pfam" id="PF09382">
    <property type="entry name" value="RQC"/>
    <property type="match status" value="1"/>
</dbReference>
<comment type="caution">
    <text evidence="21">The sequence shown here is derived from an EMBL/GenBank/DDBJ whole genome shotgun (WGS) entry which is preliminary data.</text>
</comment>
<protein>
    <recommendedName>
        <fullName evidence="16">DNA helicase RecQ</fullName>
        <ecNumber evidence="16">5.6.2.4</ecNumber>
    </recommendedName>
</protein>
<comment type="cofactor">
    <cofactor evidence="2">
        <name>Zn(2+)</name>
        <dbReference type="ChEBI" id="CHEBI:29105"/>
    </cofactor>
</comment>
<dbReference type="CDD" id="cd18794">
    <property type="entry name" value="SF2_C_RecQ"/>
    <property type="match status" value="1"/>
</dbReference>
<evidence type="ECO:0000256" key="12">
    <source>
        <dbReference type="ARBA" id="ARBA00023172"/>
    </source>
</evidence>
<dbReference type="OrthoDB" id="9760034at2"/>
<dbReference type="Pfam" id="PF00270">
    <property type="entry name" value="DEAD"/>
    <property type="match status" value="1"/>
</dbReference>
<comment type="cofactor">
    <cofactor evidence="1">
        <name>Mg(2+)</name>
        <dbReference type="ChEBI" id="CHEBI:18420"/>
    </cofactor>
</comment>
<dbReference type="InterPro" id="IPR036388">
    <property type="entry name" value="WH-like_DNA-bd_sf"/>
</dbReference>
<feature type="domain" description="Helicase C-terminal" evidence="20">
    <location>
        <begin position="222"/>
        <end position="370"/>
    </location>
</feature>
<dbReference type="Gene3D" id="1.10.150.80">
    <property type="entry name" value="HRDC domain"/>
    <property type="match status" value="1"/>
</dbReference>
<dbReference type="GO" id="GO:0009378">
    <property type="term" value="F:four-way junction helicase activity"/>
    <property type="evidence" value="ECO:0007669"/>
    <property type="project" value="TreeGrafter"/>
</dbReference>
<dbReference type="STRING" id="1592317.DPF_0806"/>
<evidence type="ECO:0000259" key="18">
    <source>
        <dbReference type="PROSITE" id="PS50967"/>
    </source>
</evidence>
<dbReference type="GO" id="GO:0030894">
    <property type="term" value="C:replisome"/>
    <property type="evidence" value="ECO:0007669"/>
    <property type="project" value="TreeGrafter"/>
</dbReference>
<dbReference type="Pfam" id="PF00570">
    <property type="entry name" value="HRDC"/>
    <property type="match status" value="1"/>
</dbReference>
<evidence type="ECO:0000256" key="17">
    <source>
        <dbReference type="SAM" id="MobiDB-lite"/>
    </source>
</evidence>
<dbReference type="SMART" id="SM00490">
    <property type="entry name" value="HELICc"/>
    <property type="match status" value="1"/>
</dbReference>
<dbReference type="GO" id="GO:0005524">
    <property type="term" value="F:ATP binding"/>
    <property type="evidence" value="ECO:0007669"/>
    <property type="project" value="UniProtKB-KW"/>
</dbReference>
<dbReference type="AlphaFoldDB" id="A0A194AH66"/>
<dbReference type="InterPro" id="IPR032284">
    <property type="entry name" value="RecQ_Zn-bd"/>
</dbReference>
<evidence type="ECO:0000256" key="11">
    <source>
        <dbReference type="ARBA" id="ARBA00023125"/>
    </source>
</evidence>
<evidence type="ECO:0000256" key="8">
    <source>
        <dbReference type="ARBA" id="ARBA00022806"/>
    </source>
</evidence>
<dbReference type="Pfam" id="PF14493">
    <property type="entry name" value="HTH_40"/>
    <property type="match status" value="1"/>
</dbReference>
<dbReference type="PROSITE" id="PS51192">
    <property type="entry name" value="HELICASE_ATP_BIND_1"/>
    <property type="match status" value="1"/>
</dbReference>
<keyword evidence="22" id="KW-1185">Reference proteome</keyword>
<evidence type="ECO:0000256" key="1">
    <source>
        <dbReference type="ARBA" id="ARBA00001946"/>
    </source>
</evidence>
<dbReference type="InterPro" id="IPR014001">
    <property type="entry name" value="Helicase_ATP-bd"/>
</dbReference>
<dbReference type="GO" id="GO:0046872">
    <property type="term" value="F:metal ion binding"/>
    <property type="evidence" value="ECO:0007669"/>
    <property type="project" value="UniProtKB-KW"/>
</dbReference>
<keyword evidence="11" id="KW-0238">DNA-binding</keyword>
<organism evidence="21 22">
    <name type="scientific">Desulfoplanes formicivorans</name>
    <dbReference type="NCBI Taxonomy" id="1592317"/>
    <lineage>
        <taxon>Bacteria</taxon>
        <taxon>Pseudomonadati</taxon>
        <taxon>Thermodesulfobacteriota</taxon>
        <taxon>Desulfovibrionia</taxon>
        <taxon>Desulfovibrionales</taxon>
        <taxon>Desulfoplanaceae</taxon>
        <taxon>Desulfoplanes</taxon>
    </lineage>
</organism>
<dbReference type="InterPro" id="IPR018982">
    <property type="entry name" value="RQC_domain"/>
</dbReference>
<evidence type="ECO:0000256" key="16">
    <source>
        <dbReference type="NCBIfam" id="TIGR01389"/>
    </source>
</evidence>
<keyword evidence="10" id="KW-0067">ATP-binding</keyword>
<dbReference type="Gene3D" id="1.10.10.10">
    <property type="entry name" value="Winged helix-like DNA-binding domain superfamily/Winged helix DNA-binding domain"/>
    <property type="match status" value="1"/>
</dbReference>
<dbReference type="SUPFAM" id="SSF47819">
    <property type="entry name" value="HRDC-like"/>
    <property type="match status" value="1"/>
</dbReference>
<feature type="region of interest" description="Disordered" evidence="17">
    <location>
        <begin position="511"/>
        <end position="530"/>
    </location>
</feature>
<keyword evidence="9" id="KW-0862">Zinc</keyword>
<dbReference type="CDD" id="cd17920">
    <property type="entry name" value="DEXHc_RecQ"/>
    <property type="match status" value="1"/>
</dbReference>
<dbReference type="InterPro" id="IPR002121">
    <property type="entry name" value="HRDC_dom"/>
</dbReference>
<dbReference type="FunFam" id="3.40.50.300:FF:000156">
    <property type="entry name" value="ATP-dependent DNA helicase recQ"/>
    <property type="match status" value="1"/>
</dbReference>
<evidence type="ECO:0000259" key="19">
    <source>
        <dbReference type="PROSITE" id="PS51192"/>
    </source>
</evidence>
<keyword evidence="12" id="KW-0233">DNA recombination</keyword>
<dbReference type="Pfam" id="PF16124">
    <property type="entry name" value="RecQ_Zn_bind"/>
    <property type="match status" value="1"/>
</dbReference>
<dbReference type="Gene3D" id="3.40.50.300">
    <property type="entry name" value="P-loop containing nucleotide triphosphate hydrolases"/>
    <property type="match status" value="2"/>
</dbReference>
<dbReference type="InterPro" id="IPR001650">
    <property type="entry name" value="Helicase_C-like"/>
</dbReference>
<keyword evidence="7" id="KW-0378">Hydrolase</keyword>
<dbReference type="NCBIfam" id="TIGR01389">
    <property type="entry name" value="recQ"/>
    <property type="match status" value="1"/>
</dbReference>
<feature type="domain" description="Helicase ATP-binding" evidence="19">
    <location>
        <begin position="33"/>
        <end position="201"/>
    </location>
</feature>
<name>A0A194AH66_9BACT</name>
<evidence type="ECO:0000256" key="14">
    <source>
        <dbReference type="ARBA" id="ARBA00023235"/>
    </source>
</evidence>
<dbReference type="FunFam" id="3.40.50.300:FF:000296">
    <property type="entry name" value="ATP-dependent DNA helicase RecQ"/>
    <property type="match status" value="1"/>
</dbReference>
<dbReference type="EMBL" id="BDFE01000009">
    <property type="protein sequence ID" value="GAU08104.1"/>
    <property type="molecule type" value="Genomic_DNA"/>
</dbReference>
<evidence type="ECO:0000256" key="2">
    <source>
        <dbReference type="ARBA" id="ARBA00001947"/>
    </source>
</evidence>
<dbReference type="GO" id="GO:0043138">
    <property type="term" value="F:3'-5' DNA helicase activity"/>
    <property type="evidence" value="ECO:0007669"/>
    <property type="project" value="UniProtKB-EC"/>
</dbReference>
<dbReference type="PROSITE" id="PS51194">
    <property type="entry name" value="HELICASE_CTER"/>
    <property type="match status" value="1"/>
</dbReference>
<dbReference type="SMART" id="SM00487">
    <property type="entry name" value="DEXDc"/>
    <property type="match status" value="1"/>
</dbReference>
<reference evidence="22" key="1">
    <citation type="submission" date="2016-06" db="EMBL/GenBank/DDBJ databases">
        <title>Draft genome sequence of Desulfoplanes formicivorans strain Pf12B.</title>
        <authorList>
            <person name="Watanabe M."/>
            <person name="Kojima H."/>
            <person name="Fukui M."/>
        </authorList>
    </citation>
    <scope>NUCLEOTIDE SEQUENCE [LARGE SCALE GENOMIC DNA]</scope>
    <source>
        <strain evidence="22">Pf12B</strain>
    </source>
</reference>
<evidence type="ECO:0000256" key="6">
    <source>
        <dbReference type="ARBA" id="ARBA00022763"/>
    </source>
</evidence>
<feature type="region of interest" description="Disordered" evidence="17">
    <location>
        <begin position="610"/>
        <end position="638"/>
    </location>
</feature>
<proteinExistence type="inferred from homology"/>
<dbReference type="PANTHER" id="PTHR13710:SF105">
    <property type="entry name" value="ATP-DEPENDENT DNA HELICASE Q1"/>
    <property type="match status" value="1"/>
</dbReference>
<dbReference type="GO" id="GO:0005737">
    <property type="term" value="C:cytoplasm"/>
    <property type="evidence" value="ECO:0007669"/>
    <property type="project" value="TreeGrafter"/>
</dbReference>
<accession>A0A194AH66</accession>
<gene>
    <name evidence="21" type="ORF">DPF_0806</name>
</gene>
<keyword evidence="5" id="KW-0547">Nucleotide-binding</keyword>
<evidence type="ECO:0000313" key="21">
    <source>
        <dbReference type="EMBL" id="GAU08104.1"/>
    </source>
</evidence>
<dbReference type="InterPro" id="IPR044876">
    <property type="entry name" value="HRDC_dom_sf"/>
</dbReference>
<dbReference type="GO" id="GO:0003677">
    <property type="term" value="F:DNA binding"/>
    <property type="evidence" value="ECO:0007669"/>
    <property type="project" value="UniProtKB-KW"/>
</dbReference>
<dbReference type="InterPro" id="IPR010997">
    <property type="entry name" value="HRDC-like_sf"/>
</dbReference>
<feature type="domain" description="HRDC" evidence="18">
    <location>
        <begin position="535"/>
        <end position="615"/>
    </location>
</feature>
<dbReference type="PANTHER" id="PTHR13710">
    <property type="entry name" value="DNA HELICASE RECQ FAMILY MEMBER"/>
    <property type="match status" value="1"/>
</dbReference>
<evidence type="ECO:0000256" key="10">
    <source>
        <dbReference type="ARBA" id="ARBA00022840"/>
    </source>
</evidence>
<dbReference type="SMART" id="SM00341">
    <property type="entry name" value="HRDC"/>
    <property type="match status" value="1"/>
</dbReference>
<comment type="catalytic activity">
    <reaction evidence="15">
        <text>Couples ATP hydrolysis with the unwinding of duplex DNA by translocating in the 3'-5' direction.</text>
        <dbReference type="EC" id="5.6.2.4"/>
    </reaction>
</comment>
<dbReference type="InterPro" id="IPR029491">
    <property type="entry name" value="Helicase_HTH"/>
</dbReference>
<keyword evidence="8 21" id="KW-0347">Helicase</keyword>
<sequence>MPPALQANLGRCREILHDTFGFRTFRHLQEEIIAHVVGGHDGLVLMPTGGGKSLCYQIPSMVRPGTGIVISPLIALMEDQVAGLLQMGVKAAFLNSSLPAQETVNVENQLVAGHLDLLYVAPERLLTDRFLHLLEQSTLALFAIDEAHCVSQWGHDFRPEYTRLSILEERFSQVPRLAMTATADMPTRKDIQKHLGLTRARVFATGFDRPNIRYTVIPKNNPHQQLLQFIRNEHSGESGIVYRFSRKKVDQTASWLADKGLKVLPYHAGMDAHTRRTNQDQFMREEGIIMVATVAFGMGVDKADIRFVAHLEPPRSMESYYQETGRAGRDGLPADAWMTYGFGDIVAIRQMVMANTLPQEQRRIQWHKLEALLGFLETASCRRQALLGYFGDAYPEPCGNCDNCLHPLETWDGTIAAQKALSNIFKTGQRFGVGHLTEVLLGNTTQPIIKFGHHKVSTFGIGTELDKRGWASVYRQLASSGSLYVDMEHYGALKLNDASWAILRGQKKVRFRTDPTPPKSSKKTSGSRAAMALTTEESRILWESLRNLRKDIASRQNVPPYTVFADKTLLEMVTYRPTDLESMRSLYGIGRTKLDRYGQLFLDALTHHEAQHGRPTNLPDLPASEPPPMPGRDRQELSKTEARSLDLFARLGSIDQVAEQRGLKPTTITNHLAQAIALGKISVQEVTGLSDQELAAIQTTFADLTTNGQVMLKPVFEALGGKYDYGILRCVHKGMCVD</sequence>
<dbReference type="GO" id="GO:0043590">
    <property type="term" value="C:bacterial nucleoid"/>
    <property type="evidence" value="ECO:0007669"/>
    <property type="project" value="TreeGrafter"/>
</dbReference>
<keyword evidence="13" id="KW-0234">DNA repair</keyword>
<dbReference type="GO" id="GO:0006281">
    <property type="term" value="P:DNA repair"/>
    <property type="evidence" value="ECO:0007669"/>
    <property type="project" value="UniProtKB-KW"/>
</dbReference>
<evidence type="ECO:0000313" key="22">
    <source>
        <dbReference type="Proteomes" id="UP000095200"/>
    </source>
</evidence>
<dbReference type="GO" id="GO:0006260">
    <property type="term" value="P:DNA replication"/>
    <property type="evidence" value="ECO:0007669"/>
    <property type="project" value="InterPro"/>
</dbReference>
<evidence type="ECO:0000256" key="3">
    <source>
        <dbReference type="ARBA" id="ARBA00005446"/>
    </source>
</evidence>
<dbReference type="PROSITE" id="PS50967">
    <property type="entry name" value="HRDC"/>
    <property type="match status" value="1"/>
</dbReference>
<evidence type="ECO:0000256" key="4">
    <source>
        <dbReference type="ARBA" id="ARBA00022723"/>
    </source>
</evidence>
<dbReference type="SMART" id="SM00956">
    <property type="entry name" value="RQC"/>
    <property type="match status" value="1"/>
</dbReference>
<dbReference type="SUPFAM" id="SSF52540">
    <property type="entry name" value="P-loop containing nucleoside triphosphate hydrolases"/>
    <property type="match status" value="2"/>
</dbReference>
<keyword evidence="6" id="KW-0227">DNA damage</keyword>
<dbReference type="EC" id="5.6.2.4" evidence="16"/>
<dbReference type="InterPro" id="IPR004589">
    <property type="entry name" value="DNA_helicase_ATP-dep_RecQ"/>
</dbReference>
<evidence type="ECO:0000256" key="9">
    <source>
        <dbReference type="ARBA" id="ARBA00022833"/>
    </source>
</evidence>
<keyword evidence="14" id="KW-0413">Isomerase</keyword>
<evidence type="ECO:0000256" key="7">
    <source>
        <dbReference type="ARBA" id="ARBA00022801"/>
    </source>
</evidence>
<evidence type="ECO:0000256" key="5">
    <source>
        <dbReference type="ARBA" id="ARBA00022741"/>
    </source>
</evidence>
<keyword evidence="4" id="KW-0479">Metal-binding</keyword>
<comment type="similarity">
    <text evidence="3">Belongs to the helicase family. RecQ subfamily.</text>
</comment>
<dbReference type="Pfam" id="PF00271">
    <property type="entry name" value="Helicase_C"/>
    <property type="match status" value="1"/>
</dbReference>
<dbReference type="GO" id="GO:0016787">
    <property type="term" value="F:hydrolase activity"/>
    <property type="evidence" value="ECO:0007669"/>
    <property type="project" value="UniProtKB-KW"/>
</dbReference>
<dbReference type="GO" id="GO:0006310">
    <property type="term" value="P:DNA recombination"/>
    <property type="evidence" value="ECO:0007669"/>
    <property type="project" value="UniProtKB-UniRule"/>
</dbReference>
<dbReference type="Proteomes" id="UP000095200">
    <property type="component" value="Unassembled WGS sequence"/>
</dbReference>
<evidence type="ECO:0000256" key="15">
    <source>
        <dbReference type="ARBA" id="ARBA00034617"/>
    </source>
</evidence>
<dbReference type="InterPro" id="IPR027417">
    <property type="entry name" value="P-loop_NTPase"/>
</dbReference>
<dbReference type="InterPro" id="IPR011545">
    <property type="entry name" value="DEAD/DEAH_box_helicase_dom"/>
</dbReference>
<dbReference type="RefSeq" id="WP_069857602.1">
    <property type="nucleotide sequence ID" value="NZ_BDFE01000009.1"/>
</dbReference>
<evidence type="ECO:0000259" key="20">
    <source>
        <dbReference type="PROSITE" id="PS51194"/>
    </source>
</evidence>
<evidence type="ECO:0000256" key="13">
    <source>
        <dbReference type="ARBA" id="ARBA00023204"/>
    </source>
</evidence>
<dbReference type="GO" id="GO:0009432">
    <property type="term" value="P:SOS response"/>
    <property type="evidence" value="ECO:0007669"/>
    <property type="project" value="UniProtKB-UniRule"/>
</dbReference>
<dbReference type="InterPro" id="IPR006293">
    <property type="entry name" value="DNA_helicase_ATP-dep_RecQ_bac"/>
</dbReference>
<dbReference type="NCBIfam" id="TIGR00614">
    <property type="entry name" value="recQ_fam"/>
    <property type="match status" value="1"/>
</dbReference>